<comment type="caution">
    <text evidence="2">The sequence shown here is derived from an EMBL/GenBank/DDBJ whole genome shotgun (WGS) entry which is preliminary data.</text>
</comment>
<dbReference type="Proteomes" id="UP001151760">
    <property type="component" value="Unassembled WGS sequence"/>
</dbReference>
<accession>A0ABQ5IX38</accession>
<name>A0ABQ5IX38_9ASTR</name>
<organism evidence="2 3">
    <name type="scientific">Tanacetum coccineum</name>
    <dbReference type="NCBI Taxonomy" id="301880"/>
    <lineage>
        <taxon>Eukaryota</taxon>
        <taxon>Viridiplantae</taxon>
        <taxon>Streptophyta</taxon>
        <taxon>Embryophyta</taxon>
        <taxon>Tracheophyta</taxon>
        <taxon>Spermatophyta</taxon>
        <taxon>Magnoliopsida</taxon>
        <taxon>eudicotyledons</taxon>
        <taxon>Gunneridae</taxon>
        <taxon>Pentapetalae</taxon>
        <taxon>asterids</taxon>
        <taxon>campanulids</taxon>
        <taxon>Asterales</taxon>
        <taxon>Asteraceae</taxon>
        <taxon>Asteroideae</taxon>
        <taxon>Anthemideae</taxon>
        <taxon>Anthemidinae</taxon>
        <taxon>Tanacetum</taxon>
    </lineage>
</organism>
<keyword evidence="3" id="KW-1185">Reference proteome</keyword>
<evidence type="ECO:0000313" key="2">
    <source>
        <dbReference type="EMBL" id="GJU04796.1"/>
    </source>
</evidence>
<dbReference type="EMBL" id="BQNB010021284">
    <property type="protein sequence ID" value="GJU04796.1"/>
    <property type="molecule type" value="Genomic_DNA"/>
</dbReference>
<feature type="domain" description="DUF1985" evidence="1">
    <location>
        <begin position="4"/>
        <end position="136"/>
    </location>
</feature>
<dbReference type="PANTHER" id="PTHR48449:SF1">
    <property type="entry name" value="DUF1985 DOMAIN-CONTAINING PROTEIN"/>
    <property type="match status" value="1"/>
</dbReference>
<gene>
    <name evidence="2" type="ORF">Tco_1121226</name>
</gene>
<evidence type="ECO:0000313" key="3">
    <source>
        <dbReference type="Proteomes" id="UP001151760"/>
    </source>
</evidence>
<dbReference type="Pfam" id="PF09331">
    <property type="entry name" value="DUF1985"/>
    <property type="match status" value="1"/>
</dbReference>
<evidence type="ECO:0000259" key="1">
    <source>
        <dbReference type="Pfam" id="PF09331"/>
    </source>
</evidence>
<proteinExistence type="predicted"/>
<dbReference type="PANTHER" id="PTHR48449">
    <property type="entry name" value="DUF1985 DOMAIN-CONTAINING PROTEIN"/>
    <property type="match status" value="1"/>
</dbReference>
<protein>
    <submittedName>
        <fullName evidence="2">Phospholipase-like protein</fullName>
    </submittedName>
</protein>
<reference evidence="2" key="2">
    <citation type="submission" date="2022-01" db="EMBL/GenBank/DDBJ databases">
        <authorList>
            <person name="Yamashiro T."/>
            <person name="Shiraishi A."/>
            <person name="Satake H."/>
            <person name="Nakayama K."/>
        </authorList>
    </citation>
    <scope>NUCLEOTIDE SEQUENCE</scope>
</reference>
<dbReference type="InterPro" id="IPR015410">
    <property type="entry name" value="DUF1985"/>
</dbReference>
<reference evidence="2" key="1">
    <citation type="journal article" date="2022" name="Int. J. Mol. Sci.">
        <title>Draft Genome of Tanacetum Coccineum: Genomic Comparison of Closely Related Tanacetum-Family Plants.</title>
        <authorList>
            <person name="Yamashiro T."/>
            <person name="Shiraishi A."/>
            <person name="Nakayama K."/>
            <person name="Satake H."/>
        </authorList>
    </citation>
    <scope>NUCLEOTIDE SEQUENCE</scope>
</reference>
<sequence length="253" mass="29918">MLQRQCYVDDAHYDMPLIFYIHGRGLHFGRREFSLISGLRFGEVSFSCYSEGELKFLSRVFPHRVGLKITSLDLIGVLEDEEFFSKICDEDAVRVCLLLSLEVIFMGRKLVHEFDDTLMRLVENLEAWNAFPWGEHIWIHLYKQMLNPVSNHKAEHLKGLHMSRNYVPTYTLSGFVWSFKIWILESFERSNCWWSKDSKVIPRGLAWSRRAIFKSTDLSNLFCKDSKPTVDLRPTFGEYLTEWWTFNNELLKN</sequence>